<proteinExistence type="predicted"/>
<evidence type="ECO:0000313" key="1">
    <source>
        <dbReference type="EMBL" id="OOQ82678.1"/>
    </source>
</evidence>
<dbReference type="AlphaFoldDB" id="A0A1S9RC77"/>
<reference evidence="2" key="1">
    <citation type="submission" date="2015-09" db="EMBL/GenBank/DDBJ databases">
        <authorList>
            <person name="Fill T.P."/>
            <person name="Baretta J.F."/>
            <person name="de Almeida L.G."/>
            <person name="Rocha M."/>
            <person name="de Souza D.H."/>
            <person name="Malavazi I."/>
            <person name="Cerdeira L.T."/>
            <person name="Hong H."/>
            <person name="Samborskyy M."/>
            <person name="de Vasconcelos A.T."/>
            <person name="Leadlay P."/>
            <person name="Rodrigues-Filho E."/>
        </authorList>
    </citation>
    <scope>NUCLEOTIDE SEQUENCE [LARGE SCALE GENOMIC DNA]</scope>
    <source>
        <strain evidence="2">LaBioMMi 136</strain>
    </source>
</reference>
<accession>A0A1S9RC77</accession>
<name>A0A1S9RC77_PENBI</name>
<protein>
    <submittedName>
        <fullName evidence="1">Uncharacterized protein</fullName>
    </submittedName>
</protein>
<gene>
    <name evidence="1" type="ORF">PEBR_37874</name>
</gene>
<dbReference type="EMBL" id="LJBN01000214">
    <property type="protein sequence ID" value="OOQ82678.1"/>
    <property type="molecule type" value="Genomic_DNA"/>
</dbReference>
<dbReference type="Proteomes" id="UP000190744">
    <property type="component" value="Unassembled WGS sequence"/>
</dbReference>
<organism evidence="1 2">
    <name type="scientific">Penicillium brasilianum</name>
    <dbReference type="NCBI Taxonomy" id="104259"/>
    <lineage>
        <taxon>Eukaryota</taxon>
        <taxon>Fungi</taxon>
        <taxon>Dikarya</taxon>
        <taxon>Ascomycota</taxon>
        <taxon>Pezizomycotina</taxon>
        <taxon>Eurotiomycetes</taxon>
        <taxon>Eurotiomycetidae</taxon>
        <taxon>Eurotiales</taxon>
        <taxon>Aspergillaceae</taxon>
        <taxon>Penicillium</taxon>
    </lineage>
</organism>
<sequence length="73" mass="7947">MRQLHEKNGLQRWDEIWVVGDHVTWAGEPYSYTVDRGPGQLPTGHAIQATSKVEHGQAVVVGPDSAAVIATLN</sequence>
<evidence type="ECO:0000313" key="2">
    <source>
        <dbReference type="Proteomes" id="UP000190744"/>
    </source>
</evidence>
<comment type="caution">
    <text evidence="1">The sequence shown here is derived from an EMBL/GenBank/DDBJ whole genome shotgun (WGS) entry which is preliminary data.</text>
</comment>